<dbReference type="Proteomes" id="UP000192739">
    <property type="component" value="Unassembled WGS sequence"/>
</dbReference>
<evidence type="ECO:0000259" key="1">
    <source>
        <dbReference type="Pfam" id="PF19328"/>
    </source>
</evidence>
<dbReference type="AlphaFoldDB" id="A0A1E3S8X4"/>
<dbReference type="CDD" id="cd24146">
    <property type="entry name" value="nat-AmDH_N_like"/>
    <property type="match status" value="1"/>
</dbReference>
<name>A0A1E3S8X4_MYCIE</name>
<keyword evidence="3" id="KW-1185">Reference proteome</keyword>
<accession>A0A1E3S8X4</accession>
<comment type="caution">
    <text evidence="2">The sequence shown here is derived from an EMBL/GenBank/DDBJ whole genome shotgun (WGS) entry which is preliminary data.</text>
</comment>
<organism evidence="2 3">
    <name type="scientific">Mycobacterium intermedium</name>
    <dbReference type="NCBI Taxonomy" id="28445"/>
    <lineage>
        <taxon>Bacteria</taxon>
        <taxon>Bacillati</taxon>
        <taxon>Actinomycetota</taxon>
        <taxon>Actinomycetes</taxon>
        <taxon>Mycobacteriales</taxon>
        <taxon>Mycobacteriaceae</taxon>
        <taxon>Mycobacterium</taxon>
        <taxon>Mycobacterium simiae complex</taxon>
    </lineage>
</organism>
<dbReference type="Pfam" id="PF19328">
    <property type="entry name" value="DAP_DH_C"/>
    <property type="match status" value="1"/>
</dbReference>
<evidence type="ECO:0000313" key="2">
    <source>
        <dbReference type="EMBL" id="ORB03531.1"/>
    </source>
</evidence>
<evidence type="ECO:0000313" key="3">
    <source>
        <dbReference type="Proteomes" id="UP000192739"/>
    </source>
</evidence>
<dbReference type="SUPFAM" id="SSF51735">
    <property type="entry name" value="NAD(P)-binding Rossmann-fold domains"/>
    <property type="match status" value="1"/>
</dbReference>
<feature type="domain" description="2,4-diaminopentanoate dehydrogenase C-terminal" evidence="1">
    <location>
        <begin position="155"/>
        <end position="358"/>
    </location>
</feature>
<dbReference type="InterPro" id="IPR036291">
    <property type="entry name" value="NAD(P)-bd_dom_sf"/>
</dbReference>
<dbReference type="OrthoDB" id="4759936at2"/>
<reference evidence="2 3" key="1">
    <citation type="submission" date="2017-02" db="EMBL/GenBank/DDBJ databases">
        <title>The new phylogeny of genus Mycobacterium.</title>
        <authorList>
            <person name="Tortoli E."/>
            <person name="Trovato A."/>
            <person name="Cirillo D.M."/>
        </authorList>
    </citation>
    <scope>NUCLEOTIDE SEQUENCE [LARGE SCALE GENOMIC DNA]</scope>
    <source>
        <strain evidence="2 3">DSM 44049</strain>
    </source>
</reference>
<gene>
    <name evidence="2" type="ORF">BST27_15415</name>
</gene>
<proteinExistence type="predicted"/>
<sequence>MSESGSRRGSKRVVVWGTGFVGKMVIPEIVKHPLFELVGVGVSNPDKVGRDVGEICGLPEPVGITATDDVDALIALKPDALVHYGPTAMHAKDNILLITRFLRAGIDVCSTAMTPWIWPTMHLNPPNWITPITEACELGEASCFTTGIDPGFANDLFPMTLMGLCSEVRKVRASELLDYTNYEGDYEKEMGIGREPEFSPMLENSDVLIFAWGATVPMIAHAAGIMLDGMTTTWEKWVTPTDRKSAKGIIKAGQVAAVRFTINGIYQGETRIQLEHVNRIGLDAAPDWPTGHDNDVYRVDIEGTPSIFQETAFRFTDGSGRDAAAAGCLATGLRTLNAVPAVNDLPPGWVTALDLPLIPGAGTIR</sequence>
<dbReference type="EMBL" id="MVHT01000039">
    <property type="protein sequence ID" value="ORB03531.1"/>
    <property type="molecule type" value="Genomic_DNA"/>
</dbReference>
<dbReference type="RefSeq" id="WP_069421231.1">
    <property type="nucleotide sequence ID" value="NZ_CBCRZH010000038.1"/>
</dbReference>
<dbReference type="Gene3D" id="3.40.50.720">
    <property type="entry name" value="NAD(P)-binding Rossmann-like Domain"/>
    <property type="match status" value="1"/>
</dbReference>
<dbReference type="InterPro" id="IPR045760">
    <property type="entry name" value="DAP_DH_C"/>
</dbReference>
<dbReference type="STRING" id="28445.BHQ20_21760"/>
<protein>
    <submittedName>
        <fullName evidence="2">Dihydrodipicolinate reductase</fullName>
    </submittedName>
</protein>